<proteinExistence type="predicted"/>
<feature type="compositionally biased region" description="Basic and acidic residues" evidence="1">
    <location>
        <begin position="14"/>
        <end position="40"/>
    </location>
</feature>
<feature type="non-terminal residue" evidence="2">
    <location>
        <position position="1"/>
    </location>
</feature>
<dbReference type="EMBL" id="OB681214">
    <property type="protein sequence ID" value="CAD7236704.1"/>
    <property type="molecule type" value="Genomic_DNA"/>
</dbReference>
<evidence type="ECO:0000313" key="2">
    <source>
        <dbReference type="EMBL" id="CAD7236704.1"/>
    </source>
</evidence>
<organism evidence="2">
    <name type="scientific">Cyprideis torosa</name>
    <dbReference type="NCBI Taxonomy" id="163714"/>
    <lineage>
        <taxon>Eukaryota</taxon>
        <taxon>Metazoa</taxon>
        <taxon>Ecdysozoa</taxon>
        <taxon>Arthropoda</taxon>
        <taxon>Crustacea</taxon>
        <taxon>Oligostraca</taxon>
        <taxon>Ostracoda</taxon>
        <taxon>Podocopa</taxon>
        <taxon>Podocopida</taxon>
        <taxon>Cytherocopina</taxon>
        <taxon>Cytheroidea</taxon>
        <taxon>Cytherideidae</taxon>
        <taxon>Cyprideis</taxon>
    </lineage>
</organism>
<dbReference type="AlphaFoldDB" id="A0A7R8WWY1"/>
<accession>A0A7R8WWY1</accession>
<evidence type="ECO:0000256" key="1">
    <source>
        <dbReference type="SAM" id="MobiDB-lite"/>
    </source>
</evidence>
<name>A0A7R8WWY1_9CRUS</name>
<feature type="region of interest" description="Disordered" evidence="1">
    <location>
        <begin position="1"/>
        <end position="40"/>
    </location>
</feature>
<gene>
    <name evidence="2" type="ORF">CTOB1V02_LOCUS14519</name>
</gene>
<protein>
    <submittedName>
        <fullName evidence="2">Uncharacterized protein</fullName>
    </submittedName>
</protein>
<feature type="non-terminal residue" evidence="2">
    <location>
        <position position="210"/>
    </location>
</feature>
<reference evidence="2" key="1">
    <citation type="submission" date="2020-11" db="EMBL/GenBank/DDBJ databases">
        <authorList>
            <person name="Tran Van P."/>
        </authorList>
    </citation>
    <scope>NUCLEOTIDE SEQUENCE</scope>
</reference>
<sequence>GAVSWNPSNVVRGPDSDYRVEDPHKKTPPDHYDREIKRHQPQEYQDAVTKFETTLTNPTTAFEQFVNLPRPEPVQWGETQTPRSGLSANTKKKLEVTGLKGEEMNGLKASKLPIKTNHGQLFLFVCIRSSSRLQVRTMATSNTTEKTPTLLLLTEIRDKFQTLKYKLLDDTPCLMELDYTGNIYVHKNGLLSKDDVMKRLTERPNWNRDE</sequence>